<evidence type="ECO:0000313" key="2">
    <source>
        <dbReference type="Proteomes" id="UP001595947"/>
    </source>
</evidence>
<gene>
    <name evidence="1" type="ORF">ACFPBZ_15705</name>
</gene>
<dbReference type="Proteomes" id="UP001595947">
    <property type="component" value="Unassembled WGS sequence"/>
</dbReference>
<protein>
    <submittedName>
        <fullName evidence="1">Uncharacterized protein</fullName>
    </submittedName>
</protein>
<sequence>MIQTCPACYRADDVRWSRLPEQMISYVCDDRHEGAGPHFWTAATGSREPTETATAGVTADLLEPLFLCVHEGDPFVEYGVVEYRLRTDFPALFHTHVAERGHSISGHPAPTASSVRFAATLGRLADRGDLLKTWGPATGAWRRNDRVTYWATPSTPPTPRLSWAEFCESIGRSAEWTTTDVDELCSGRPRH</sequence>
<keyword evidence="2" id="KW-1185">Reference proteome</keyword>
<dbReference type="RefSeq" id="WP_378037015.1">
    <property type="nucleotide sequence ID" value="NZ_JBHSIV010000015.1"/>
</dbReference>
<accession>A0ABV9YLB0</accession>
<evidence type="ECO:0000313" key="1">
    <source>
        <dbReference type="EMBL" id="MFC5063668.1"/>
    </source>
</evidence>
<comment type="caution">
    <text evidence="1">The sequence shown here is derived from an EMBL/GenBank/DDBJ whole genome shotgun (WGS) entry which is preliminary data.</text>
</comment>
<organism evidence="1 2">
    <name type="scientific">Actinomycetospora atypica</name>
    <dbReference type="NCBI Taxonomy" id="1290095"/>
    <lineage>
        <taxon>Bacteria</taxon>
        <taxon>Bacillati</taxon>
        <taxon>Actinomycetota</taxon>
        <taxon>Actinomycetes</taxon>
        <taxon>Pseudonocardiales</taxon>
        <taxon>Pseudonocardiaceae</taxon>
        <taxon>Actinomycetospora</taxon>
    </lineage>
</organism>
<reference evidence="2" key="1">
    <citation type="journal article" date="2019" name="Int. J. Syst. Evol. Microbiol.">
        <title>The Global Catalogue of Microorganisms (GCM) 10K type strain sequencing project: providing services to taxonomists for standard genome sequencing and annotation.</title>
        <authorList>
            <consortium name="The Broad Institute Genomics Platform"/>
            <consortium name="The Broad Institute Genome Sequencing Center for Infectious Disease"/>
            <person name="Wu L."/>
            <person name="Ma J."/>
        </authorList>
    </citation>
    <scope>NUCLEOTIDE SEQUENCE [LARGE SCALE GENOMIC DNA]</scope>
    <source>
        <strain evidence="2">CGMCC 4.7093</strain>
    </source>
</reference>
<proteinExistence type="predicted"/>
<dbReference type="EMBL" id="JBHSIV010000015">
    <property type="protein sequence ID" value="MFC5063668.1"/>
    <property type="molecule type" value="Genomic_DNA"/>
</dbReference>
<name>A0ABV9YLB0_9PSEU</name>